<keyword evidence="3" id="KW-1185">Reference proteome</keyword>
<gene>
    <name evidence="2" type="ORF">K4A83_22860</name>
</gene>
<proteinExistence type="predicted"/>
<keyword evidence="2" id="KW-0540">Nuclease</keyword>
<protein>
    <submittedName>
        <fullName evidence="2">Uma2 family endonuclease</fullName>
    </submittedName>
</protein>
<keyword evidence="2" id="KW-0378">Hydrolase</keyword>
<organism evidence="2 3">
    <name type="scientific">Spirulina subsalsa FACHB-351</name>
    <dbReference type="NCBI Taxonomy" id="234711"/>
    <lineage>
        <taxon>Bacteria</taxon>
        <taxon>Bacillati</taxon>
        <taxon>Cyanobacteriota</taxon>
        <taxon>Cyanophyceae</taxon>
        <taxon>Spirulinales</taxon>
        <taxon>Spirulinaceae</taxon>
        <taxon>Spirulina</taxon>
    </lineage>
</organism>
<sequence length="127" mass="15111">PPLRGRRLVGAEYEILPLEELEGDILSIPSQVLGLELRVLSDGRLRFFDSVSGEYLRSPEESEQERIQERMQAEQERMRAEQERMRAQQEQFRAEQERMRAEQAERELEQLRNLLRERGINPDDWST</sequence>
<evidence type="ECO:0000313" key="3">
    <source>
        <dbReference type="Proteomes" id="UP001526426"/>
    </source>
</evidence>
<dbReference type="GO" id="GO:0004519">
    <property type="term" value="F:endonuclease activity"/>
    <property type="evidence" value="ECO:0007669"/>
    <property type="project" value="UniProtKB-KW"/>
</dbReference>
<evidence type="ECO:0000313" key="2">
    <source>
        <dbReference type="EMBL" id="MCW6039066.1"/>
    </source>
</evidence>
<dbReference type="PANTHER" id="PTHR33352">
    <property type="entry name" value="SLR1095 PROTEIN"/>
    <property type="match status" value="1"/>
</dbReference>
<feature type="non-terminal residue" evidence="2">
    <location>
        <position position="1"/>
    </location>
</feature>
<feature type="region of interest" description="Disordered" evidence="1">
    <location>
        <begin position="58"/>
        <end position="103"/>
    </location>
</feature>
<dbReference type="PANTHER" id="PTHR33352:SF3">
    <property type="entry name" value="SLR1612 PROTEIN"/>
    <property type="match status" value="1"/>
</dbReference>
<name>A0ABT3LC38_9CYAN</name>
<accession>A0ABT3LC38</accession>
<evidence type="ECO:0000256" key="1">
    <source>
        <dbReference type="SAM" id="MobiDB-lite"/>
    </source>
</evidence>
<dbReference type="EMBL" id="JAIHOM010000273">
    <property type="protein sequence ID" value="MCW6039066.1"/>
    <property type="molecule type" value="Genomic_DNA"/>
</dbReference>
<comment type="caution">
    <text evidence="2">The sequence shown here is derived from an EMBL/GenBank/DDBJ whole genome shotgun (WGS) entry which is preliminary data.</text>
</comment>
<keyword evidence="2" id="KW-0255">Endonuclease</keyword>
<dbReference type="Proteomes" id="UP001526426">
    <property type="component" value="Unassembled WGS sequence"/>
</dbReference>
<reference evidence="2 3" key="1">
    <citation type="submission" date="2021-08" db="EMBL/GenBank/DDBJ databases">
        <title>Draft genome sequence of Spirulina subsalsa with high tolerance to salinity and hype-accumulation of phycocyanin.</title>
        <authorList>
            <person name="Pei H."/>
            <person name="Jiang L."/>
        </authorList>
    </citation>
    <scope>NUCLEOTIDE SEQUENCE [LARGE SCALE GENOMIC DNA]</scope>
    <source>
        <strain evidence="2 3">FACHB-351</strain>
    </source>
</reference>